<evidence type="ECO:0000313" key="4">
    <source>
        <dbReference type="EMBL" id="ELA09206.1"/>
    </source>
</evidence>
<dbReference type="PIRSF" id="PIRSF005211">
    <property type="entry name" value="Ab_hydro_YheT"/>
    <property type="match status" value="1"/>
</dbReference>
<reference evidence="4 5" key="1">
    <citation type="journal article" date="2013" name="Genome Announc.">
        <title>Genome Sequence of Moraxella macacae 0408225, a Novel Bacterial Species Isolated from a Cynomolgus Macaque with Epistaxis.</title>
        <authorList>
            <person name="Ladner J.T."/>
            <person name="Whitehouse C.A."/>
            <person name="Koroleva G.I."/>
            <person name="Palacios G.F."/>
        </authorList>
    </citation>
    <scope>NUCLEOTIDE SEQUENCE [LARGE SCALE GENOMIC DNA]</scope>
    <source>
        <strain evidence="4 5">0408225</strain>
    </source>
</reference>
<comment type="similarity">
    <text evidence="1">Belongs to the AB hydrolase superfamily. AB hydrolase 4 family.</text>
</comment>
<gene>
    <name evidence="4" type="ORF">MOMA_02335</name>
</gene>
<keyword evidence="5" id="KW-1185">Reference proteome</keyword>
<dbReference type="AlphaFoldDB" id="L2F8X4"/>
<name>L2F8X4_9GAMM</name>
<dbReference type="InterPro" id="IPR029058">
    <property type="entry name" value="AB_hydrolase_fold"/>
</dbReference>
<dbReference type="InterPro" id="IPR012020">
    <property type="entry name" value="ABHD4"/>
</dbReference>
<dbReference type="PATRIC" id="fig|1230338.3.peg.510"/>
<dbReference type="Proteomes" id="UP000023795">
    <property type="component" value="Unassembled WGS sequence"/>
</dbReference>
<evidence type="ECO:0000256" key="1">
    <source>
        <dbReference type="ARBA" id="ARBA00010884"/>
    </source>
</evidence>
<accession>L2F8X4</accession>
<evidence type="ECO:0000259" key="3">
    <source>
        <dbReference type="Pfam" id="PF00561"/>
    </source>
</evidence>
<protein>
    <recommendedName>
        <fullName evidence="3">AB hydrolase-1 domain-containing protein</fullName>
    </recommendedName>
</protein>
<dbReference type="Gene3D" id="3.40.50.1820">
    <property type="entry name" value="alpha/beta hydrolase"/>
    <property type="match status" value="1"/>
</dbReference>
<dbReference type="EMBL" id="ANIN01000001">
    <property type="protein sequence ID" value="ELA09206.1"/>
    <property type="molecule type" value="Genomic_DNA"/>
</dbReference>
<dbReference type="eggNOG" id="COG0429">
    <property type="taxonomic scope" value="Bacteria"/>
</dbReference>
<sequence>MIDTTNPNFAIENLDLPTFRPPFWLKNPHLQTILPKFIPQPIPDYKRELHFDSTKQVKVAYDFIHPNLNTKPNSPNRPLAVMFHGLEGSSNSHYAKTFANTAQKLGWHAVVVHYRGCGGLKNSSELDYNAGDTTEIHHVFSVLHKQYPHIVAIGVSLGGNMLAKYMGEYGDDALCMGAVIVSAPVDLTTSALAMHRFVARHVYTPYLLKPLLLKAEEKISEPDTLNALKTIKTLDKFDDLYTAPRNGYGTSENYYKNASALPVLHKISKPTLIISAKDDPFLGKTATPSNISPLVRLLYSKHGGHIGFLDFDKQQRRFDNTWLAKTVFRFFDHLTQSGR</sequence>
<dbReference type="PANTHER" id="PTHR10794:SF94">
    <property type="entry name" value="ESTERASE YHET-RELATED"/>
    <property type="match status" value="1"/>
</dbReference>
<evidence type="ECO:0000256" key="2">
    <source>
        <dbReference type="PIRSR" id="PIRSR005211-1"/>
    </source>
</evidence>
<dbReference type="SUPFAM" id="SSF53474">
    <property type="entry name" value="alpha/beta-Hydrolases"/>
    <property type="match status" value="1"/>
</dbReference>
<feature type="active site" description="Charge relay system" evidence="2">
    <location>
        <position position="156"/>
    </location>
</feature>
<feature type="active site" description="Charge relay system" evidence="2">
    <location>
        <position position="305"/>
    </location>
</feature>
<dbReference type="GO" id="GO:0034338">
    <property type="term" value="F:short-chain carboxylesterase activity"/>
    <property type="evidence" value="ECO:0007669"/>
    <property type="project" value="TreeGrafter"/>
</dbReference>
<dbReference type="PANTHER" id="PTHR10794">
    <property type="entry name" value="ABHYDROLASE DOMAIN-CONTAINING PROTEIN"/>
    <property type="match status" value="1"/>
</dbReference>
<evidence type="ECO:0000313" key="5">
    <source>
        <dbReference type="Proteomes" id="UP000023795"/>
    </source>
</evidence>
<dbReference type="STRING" id="1230338.MOMA_02335"/>
<dbReference type="GO" id="GO:0047372">
    <property type="term" value="F:monoacylglycerol lipase activity"/>
    <property type="evidence" value="ECO:0007669"/>
    <property type="project" value="TreeGrafter"/>
</dbReference>
<dbReference type="InterPro" id="IPR000073">
    <property type="entry name" value="AB_hydrolase_1"/>
</dbReference>
<dbReference type="Pfam" id="PF00561">
    <property type="entry name" value="Abhydrolase_1"/>
    <property type="match status" value="1"/>
</dbReference>
<proteinExistence type="inferred from homology"/>
<comment type="caution">
    <text evidence="4">The sequence shown here is derived from an EMBL/GenBank/DDBJ whole genome shotgun (WGS) entry which is preliminary data.</text>
</comment>
<feature type="active site" description="Charge relay system" evidence="2">
    <location>
        <position position="279"/>
    </location>
</feature>
<organism evidence="4 5">
    <name type="scientific">Moraxella macacae 0408225</name>
    <dbReference type="NCBI Taxonomy" id="1230338"/>
    <lineage>
        <taxon>Bacteria</taxon>
        <taxon>Pseudomonadati</taxon>
        <taxon>Pseudomonadota</taxon>
        <taxon>Gammaproteobacteria</taxon>
        <taxon>Moraxellales</taxon>
        <taxon>Moraxellaceae</taxon>
        <taxon>Moraxella</taxon>
    </lineage>
</organism>
<feature type="domain" description="AB hydrolase-1" evidence="3">
    <location>
        <begin position="81"/>
        <end position="310"/>
    </location>
</feature>
<dbReference type="RefSeq" id="WP_009767026.1">
    <property type="nucleotide sequence ID" value="NZ_ANIN01000001.1"/>
</dbReference>
<dbReference type="InterPro" id="IPR050960">
    <property type="entry name" value="AB_hydrolase_4_sf"/>
</dbReference>
<dbReference type="OrthoDB" id="332676at2"/>